<accession>A0ABN9X5G5</accession>
<protein>
    <submittedName>
        <fullName evidence="3">Uncharacterized protein</fullName>
    </submittedName>
</protein>
<evidence type="ECO:0000313" key="3">
    <source>
        <dbReference type="EMBL" id="CAK0894616.1"/>
    </source>
</evidence>
<reference evidence="3" key="1">
    <citation type="submission" date="2023-10" db="EMBL/GenBank/DDBJ databases">
        <authorList>
            <person name="Chen Y."/>
            <person name="Shah S."/>
            <person name="Dougan E. K."/>
            <person name="Thang M."/>
            <person name="Chan C."/>
        </authorList>
    </citation>
    <scope>NUCLEOTIDE SEQUENCE [LARGE SCALE GENOMIC DNA]</scope>
</reference>
<evidence type="ECO:0000256" key="1">
    <source>
        <dbReference type="SAM" id="MobiDB-lite"/>
    </source>
</evidence>
<organism evidence="3 4">
    <name type="scientific">Prorocentrum cordatum</name>
    <dbReference type="NCBI Taxonomy" id="2364126"/>
    <lineage>
        <taxon>Eukaryota</taxon>
        <taxon>Sar</taxon>
        <taxon>Alveolata</taxon>
        <taxon>Dinophyceae</taxon>
        <taxon>Prorocentrales</taxon>
        <taxon>Prorocentraceae</taxon>
        <taxon>Prorocentrum</taxon>
    </lineage>
</organism>
<feature type="compositionally biased region" description="Basic residues" evidence="1">
    <location>
        <begin position="1058"/>
        <end position="1068"/>
    </location>
</feature>
<comment type="caution">
    <text evidence="3">The sequence shown here is derived from an EMBL/GenBank/DDBJ whole genome shotgun (WGS) entry which is preliminary data.</text>
</comment>
<proteinExistence type="predicted"/>
<keyword evidence="2" id="KW-1133">Transmembrane helix</keyword>
<evidence type="ECO:0000313" key="4">
    <source>
        <dbReference type="Proteomes" id="UP001189429"/>
    </source>
</evidence>
<dbReference type="Proteomes" id="UP001189429">
    <property type="component" value="Unassembled WGS sequence"/>
</dbReference>
<dbReference type="EMBL" id="CAUYUJ010019926">
    <property type="protein sequence ID" value="CAK0894616.1"/>
    <property type="molecule type" value="Genomic_DNA"/>
</dbReference>
<feature type="compositionally biased region" description="Basic and acidic residues" evidence="1">
    <location>
        <begin position="1027"/>
        <end position="1057"/>
    </location>
</feature>
<dbReference type="InterPro" id="IPR014903">
    <property type="entry name" value="DUF1796"/>
</dbReference>
<evidence type="ECO:0000256" key="2">
    <source>
        <dbReference type="SAM" id="Phobius"/>
    </source>
</evidence>
<keyword evidence="2" id="KW-0812">Transmembrane</keyword>
<dbReference type="Pfam" id="PF08795">
    <property type="entry name" value="DUF1796"/>
    <property type="match status" value="2"/>
</dbReference>
<feature type="non-terminal residue" evidence="3">
    <location>
        <position position="1"/>
    </location>
</feature>
<feature type="region of interest" description="Disordered" evidence="1">
    <location>
        <begin position="627"/>
        <end position="652"/>
    </location>
</feature>
<gene>
    <name evidence="3" type="ORF">PCOR1329_LOCUS73624</name>
</gene>
<feature type="transmembrane region" description="Helical" evidence="2">
    <location>
        <begin position="1001"/>
        <end position="1021"/>
    </location>
</feature>
<keyword evidence="4" id="KW-1185">Reference proteome</keyword>
<feature type="compositionally biased region" description="Low complexity" evidence="1">
    <location>
        <begin position="631"/>
        <end position="643"/>
    </location>
</feature>
<feature type="region of interest" description="Disordered" evidence="1">
    <location>
        <begin position="1027"/>
        <end position="1068"/>
    </location>
</feature>
<sequence>ATRGPFCEAGGPVPVAPVTMARLLLAGTRRCAARCALPATPWARAGAPACGLPAAVQRRELHQSPMLRNTAVNPGWPVMYAIIYDKPGWDPELELEYDVMPRDEFGVPAHIPPELSTTIRHTYYIPPQYYPFLQKLGHDTPELKPYMDKLMNGEMTFDDYEELRCAGARGCQRAGAIRGAAVTRAGLAQAGRAGCFDNTLPGDAGLAIAAALDGGQKQGPSVEVGQRPLWPKLPAASQAGSSDWMEGLRFGEGGEMCFPPRGQGAGDEQGTASIDVTDGDVALVSLGSYCGIKLSFRKLGIGSATLPFDWMRTRIEKVIEFLQTDFGTFYDGLDDPIAVPGTNLLAFRGDRLQRRIDRLAELGRTSPTTLFVRALCTTDELSRVDELHAELVQRFGGGGNRVFLLAIVCMQERTRGPVVCSSNPGLLLYCLHPSAHEHEKYGGEPAPFCEPVAWALRRIRRAPAAEEALEFPSAAALLASGGLTRRSMGLDGMNGVASFAAAPAADGGQDAGPAGAPAAAAAPAAASAARGEEEFPAGARVEAEYLGTWYLATVLRTPQATGTGLWEVQCDVDPAGTRTTVLQVRAAPTEGGEAFRPGGAAAARALDSLEAGQSDWMDAIRFDEHGAMACPPEGGIPPSESPGDQPTAADEELSQGGVALVSLGCYCGVKLSFRRLGAGAATLPLDWMRTRIEKVIEFIQTDFGTFYDGLSGPIEVPCTNLLAFRGNGHSFWHDDIRQPETKCKLQRRIDRLFEIGQTSATTLFVRALATTDELSHVDALHAELLRRFGSDGNRMFLLAIVCRQKRTVGPMVRGKDVCRVCLVHMAYISQAPEKSEDELTQMGQEKLQNVIGQADMMKGAAPTTVWCIRSYGRPSVPTVEKARPVASASAARGEMTFDDYEEMFYKFAKPLKIHRPVLPMPYRTAEETPGRFPASDARAARGVPARPPGGSELCRAASPVLAPGSDPSRAGSEIPRTPEIEWEGAWLSFRQRVMGDYMSRLYLREFIGGMGLGLFFAFIYIQAQEQGGRRGREGGREGGRQGGRDGGRDGEGEGEGRGRRRRRRRRRRMTNDNGIMLSGWW</sequence>
<feature type="compositionally biased region" description="Low complexity" evidence="1">
    <location>
        <begin position="940"/>
        <end position="950"/>
    </location>
</feature>
<name>A0ABN9X5G5_9DINO</name>
<feature type="region of interest" description="Disordered" evidence="1">
    <location>
        <begin position="926"/>
        <end position="952"/>
    </location>
</feature>
<keyword evidence="2" id="KW-0472">Membrane</keyword>